<name>A0ABQ3EBE7_9ACTN</name>
<proteinExistence type="predicted"/>
<evidence type="ECO:0000313" key="1">
    <source>
        <dbReference type="EMBL" id="GHB32219.1"/>
    </source>
</evidence>
<dbReference type="EMBL" id="BMVO01000044">
    <property type="protein sequence ID" value="GHB32219.1"/>
    <property type="molecule type" value="Genomic_DNA"/>
</dbReference>
<organism evidence="1 2">
    <name type="scientific">Streptomyces chryseus</name>
    <dbReference type="NCBI Taxonomy" id="68186"/>
    <lineage>
        <taxon>Bacteria</taxon>
        <taxon>Bacillati</taxon>
        <taxon>Actinomycetota</taxon>
        <taxon>Actinomycetes</taxon>
        <taxon>Kitasatosporales</taxon>
        <taxon>Streptomycetaceae</taxon>
        <taxon>Streptomyces</taxon>
    </lineage>
</organism>
<dbReference type="Proteomes" id="UP000599437">
    <property type="component" value="Unassembled WGS sequence"/>
</dbReference>
<accession>A0ABQ3EBE7</accession>
<protein>
    <submittedName>
        <fullName evidence="1">Uncharacterized protein</fullName>
    </submittedName>
</protein>
<evidence type="ECO:0000313" key="2">
    <source>
        <dbReference type="Proteomes" id="UP000599437"/>
    </source>
</evidence>
<sequence length="64" mass="6936">MVLVMQTDAPFWDSLMFDGIDEVDIEAVTAAFGTVEVAVRARPVRNVRTVAAFRTESTTDTSAG</sequence>
<reference evidence="2" key="1">
    <citation type="journal article" date="2019" name="Int. J. Syst. Evol. Microbiol.">
        <title>The Global Catalogue of Microorganisms (GCM) 10K type strain sequencing project: providing services to taxonomists for standard genome sequencing and annotation.</title>
        <authorList>
            <consortium name="The Broad Institute Genomics Platform"/>
            <consortium name="The Broad Institute Genome Sequencing Center for Infectious Disease"/>
            <person name="Wu L."/>
            <person name="Ma J."/>
        </authorList>
    </citation>
    <scope>NUCLEOTIDE SEQUENCE [LARGE SCALE GENOMIC DNA]</scope>
    <source>
        <strain evidence="2">JCM 4737</strain>
    </source>
</reference>
<keyword evidence="2" id="KW-1185">Reference proteome</keyword>
<comment type="caution">
    <text evidence="1">The sequence shown here is derived from an EMBL/GenBank/DDBJ whole genome shotgun (WGS) entry which is preliminary data.</text>
</comment>
<gene>
    <name evidence="1" type="ORF">GCM10010346_64430</name>
</gene>